<dbReference type="AlphaFoldDB" id="A0A0S4LC65"/>
<reference evidence="2" key="1">
    <citation type="submission" date="2015-10" db="EMBL/GenBank/DDBJ databases">
        <authorList>
            <person name="Luecker S."/>
            <person name="Luecker S."/>
        </authorList>
    </citation>
    <scope>NUCLEOTIDE SEQUENCE [LARGE SCALE GENOMIC DNA]</scope>
</reference>
<accession>A0A0S4LC65</accession>
<evidence type="ECO:0000313" key="2">
    <source>
        <dbReference type="Proteomes" id="UP000198736"/>
    </source>
</evidence>
<organism evidence="1 2">
    <name type="scientific">Candidatus Nitrospira nitrificans</name>
    <dbReference type="NCBI Taxonomy" id="1742973"/>
    <lineage>
        <taxon>Bacteria</taxon>
        <taxon>Pseudomonadati</taxon>
        <taxon>Nitrospirota</taxon>
        <taxon>Nitrospiria</taxon>
        <taxon>Nitrospirales</taxon>
        <taxon>Nitrospiraceae</taxon>
        <taxon>Nitrospira</taxon>
    </lineage>
</organism>
<keyword evidence="2" id="KW-1185">Reference proteome</keyword>
<dbReference type="Proteomes" id="UP000198736">
    <property type="component" value="Unassembled WGS sequence"/>
</dbReference>
<gene>
    <name evidence="1" type="ORF">COMA2_130086</name>
</gene>
<proteinExistence type="predicted"/>
<dbReference type="EMBL" id="CZPZ01000005">
    <property type="protein sequence ID" value="CUS33483.1"/>
    <property type="molecule type" value="Genomic_DNA"/>
</dbReference>
<sequence>MPGFLPISDPSSLLPLIISADKALAEGADQIPVPQLILTQSFCCTMQGYGRPYIKAPFCWIASVISSFTQAEHFPTTLLYQQKIYSNIDF</sequence>
<evidence type="ECO:0000313" key="1">
    <source>
        <dbReference type="EMBL" id="CUS33483.1"/>
    </source>
</evidence>
<dbReference type="STRING" id="1742973.COMA2_130086"/>
<protein>
    <submittedName>
        <fullName evidence="1">Uncharacterized protein</fullName>
    </submittedName>
</protein>
<name>A0A0S4LC65_9BACT</name>